<evidence type="ECO:0000256" key="1">
    <source>
        <dbReference type="ARBA" id="ARBA00022491"/>
    </source>
</evidence>
<dbReference type="InterPro" id="IPR009057">
    <property type="entry name" value="Homeodomain-like_sf"/>
</dbReference>
<name>A0ABP9I6Q6_9ACTN</name>
<keyword evidence="2" id="KW-0805">Transcription regulation</keyword>
<keyword evidence="4" id="KW-0804">Transcription</keyword>
<dbReference type="Pfam" id="PF02909">
    <property type="entry name" value="TetR_C_1"/>
    <property type="match status" value="1"/>
</dbReference>
<dbReference type="SUPFAM" id="SSF48498">
    <property type="entry name" value="Tetracyclin repressor-like, C-terminal domain"/>
    <property type="match status" value="1"/>
</dbReference>
<sequence>MPRSATNPLGPAVIARAALELIDERGAAGWSMRALADRLGVRAPSLYAHVPSQDGILDAVHELINAEIDLAPLAGADLRQGLTACARSYRAAYLRHPHATAMLVRRPLGTESSLRVYDTLLAALRRHGLSAAEALRSVVVLDFLVLGSVLESFIGGFADAATYAGRYPALAEVLAGCDRGAVDEEGFEAGLAHLVEAVAARAEGAGGAAAQGAAGGPPDRRATA</sequence>
<dbReference type="InterPro" id="IPR003012">
    <property type="entry name" value="Tet_transcr_reg_TetR"/>
</dbReference>
<keyword evidence="1" id="KW-0678">Repressor</keyword>
<reference evidence="8" key="1">
    <citation type="journal article" date="2019" name="Int. J. Syst. Evol. Microbiol.">
        <title>The Global Catalogue of Microorganisms (GCM) 10K type strain sequencing project: providing services to taxonomists for standard genome sequencing and annotation.</title>
        <authorList>
            <consortium name="The Broad Institute Genomics Platform"/>
            <consortium name="The Broad Institute Genome Sequencing Center for Infectious Disease"/>
            <person name="Wu L."/>
            <person name="Ma J."/>
        </authorList>
    </citation>
    <scope>NUCLEOTIDE SEQUENCE [LARGE SCALE GENOMIC DNA]</scope>
    <source>
        <strain evidence="8">JCM 18126</strain>
    </source>
</reference>
<dbReference type="InterPro" id="IPR036271">
    <property type="entry name" value="Tet_transcr_reg_TetR-rel_C_sf"/>
</dbReference>
<evidence type="ECO:0000256" key="4">
    <source>
        <dbReference type="ARBA" id="ARBA00023163"/>
    </source>
</evidence>
<dbReference type="RefSeq" id="WP_345713358.1">
    <property type="nucleotide sequence ID" value="NZ_BAABIL010000486.1"/>
</dbReference>
<evidence type="ECO:0000256" key="3">
    <source>
        <dbReference type="ARBA" id="ARBA00023125"/>
    </source>
</evidence>
<dbReference type="InterPro" id="IPR050109">
    <property type="entry name" value="HTH-type_TetR-like_transc_reg"/>
</dbReference>
<dbReference type="PRINTS" id="PR00400">
    <property type="entry name" value="TETREPRESSOR"/>
</dbReference>
<proteinExistence type="predicted"/>
<dbReference type="PRINTS" id="PR00455">
    <property type="entry name" value="HTHTETR"/>
</dbReference>
<dbReference type="InterPro" id="IPR001647">
    <property type="entry name" value="HTH_TetR"/>
</dbReference>
<dbReference type="Pfam" id="PF00440">
    <property type="entry name" value="TetR_N"/>
    <property type="match status" value="1"/>
</dbReference>
<dbReference type="SUPFAM" id="SSF46689">
    <property type="entry name" value="Homeodomain-like"/>
    <property type="match status" value="1"/>
</dbReference>
<accession>A0ABP9I6Q6</accession>
<evidence type="ECO:0000256" key="5">
    <source>
        <dbReference type="PROSITE-ProRule" id="PRU00335"/>
    </source>
</evidence>
<gene>
    <name evidence="7" type="ORF">GCM10023225_28760</name>
</gene>
<organism evidence="7 8">
    <name type="scientific">Kineococcus glutinatus</name>
    <dbReference type="NCBI Taxonomy" id="1070872"/>
    <lineage>
        <taxon>Bacteria</taxon>
        <taxon>Bacillati</taxon>
        <taxon>Actinomycetota</taxon>
        <taxon>Actinomycetes</taxon>
        <taxon>Kineosporiales</taxon>
        <taxon>Kineosporiaceae</taxon>
        <taxon>Kineococcus</taxon>
    </lineage>
</organism>
<dbReference type="Proteomes" id="UP001501195">
    <property type="component" value="Unassembled WGS sequence"/>
</dbReference>
<dbReference type="PROSITE" id="PS50977">
    <property type="entry name" value="HTH_TETR_2"/>
    <property type="match status" value="1"/>
</dbReference>
<dbReference type="Gene3D" id="1.10.357.10">
    <property type="entry name" value="Tetracycline Repressor, domain 2"/>
    <property type="match status" value="1"/>
</dbReference>
<evidence type="ECO:0000313" key="8">
    <source>
        <dbReference type="Proteomes" id="UP001501195"/>
    </source>
</evidence>
<evidence type="ECO:0000313" key="7">
    <source>
        <dbReference type="EMBL" id="GAA4989718.1"/>
    </source>
</evidence>
<dbReference type="PANTHER" id="PTHR30055">
    <property type="entry name" value="HTH-TYPE TRANSCRIPTIONAL REGULATOR RUTR"/>
    <property type="match status" value="1"/>
</dbReference>
<dbReference type="InterPro" id="IPR004111">
    <property type="entry name" value="Repressor_TetR_C"/>
</dbReference>
<keyword evidence="3 5" id="KW-0238">DNA-binding</keyword>
<evidence type="ECO:0000259" key="6">
    <source>
        <dbReference type="PROSITE" id="PS50977"/>
    </source>
</evidence>
<dbReference type="EMBL" id="BAABIL010000486">
    <property type="protein sequence ID" value="GAA4989718.1"/>
    <property type="molecule type" value="Genomic_DNA"/>
</dbReference>
<protein>
    <recommendedName>
        <fullName evidence="6">HTH tetR-type domain-containing protein</fullName>
    </recommendedName>
</protein>
<evidence type="ECO:0000256" key="2">
    <source>
        <dbReference type="ARBA" id="ARBA00023015"/>
    </source>
</evidence>
<feature type="domain" description="HTH tetR-type" evidence="6">
    <location>
        <begin position="8"/>
        <end position="68"/>
    </location>
</feature>
<feature type="DNA-binding region" description="H-T-H motif" evidence="5">
    <location>
        <begin position="31"/>
        <end position="50"/>
    </location>
</feature>
<comment type="caution">
    <text evidence="7">The sequence shown here is derived from an EMBL/GenBank/DDBJ whole genome shotgun (WGS) entry which is preliminary data.</text>
</comment>
<dbReference type="PANTHER" id="PTHR30055:SF151">
    <property type="entry name" value="TRANSCRIPTIONAL REGULATORY PROTEIN"/>
    <property type="match status" value="1"/>
</dbReference>
<keyword evidence="8" id="KW-1185">Reference proteome</keyword>